<sequence length="794" mass="88731">MSQRRNQQQRSFQQTTGNPMPQGTQRPSAMSYGGTIWGNNHPSLISRGTAILFDNPVQEKHAYARSIPDNGDTSNHTGGWPSHSNSRSPSSSPNRTRGGADNSDMNIINNQFSQLGLGIPDDRNNSINHAATRGTSSRMSPPGLSHTPSSSTHSQRAMPGYTQPRHGQTASQQGLSQQVLNQQVLNQQLLNQQLLAQQAINQQAFGLNNAHSLDEQPVQHQFLSNNRASFQLDPTSQIWNQSNTANHASSSSRAGSIDIPSMYSQPNRLASNRMTQGSSANTFMPLGGTWNSRDSSSRPLDSEGDRRVPSQQQFHNYILPDQSYTVYHPYGGYSNIESQVPSMPPVAPINNYVNPLGNLPVATLQGQNQSRTIFDPWVADFCAALKEKKHSFPLSHVFGHIVLSTGQQESSRFMQTKLSTAKSDEKERMFNEIGSELVPLMRDLFGNYVIQKLIEHGSQAQKARVIEAVKGHFSELCINQYGCRVMQKIVESCLAIQTAELLPEIQETEHLKSLMRDEHANHVIQKIVSVMPPEHFRFITVVCQKNARELSTHQASCRVVQRVLERADEEDVKTLLRELHLVMDKLITDQWGNYVAGHIIQNRGPEDRDLIFDRVMSDLMRLCQNKLASHVVEKCIKFGTPQQRTQIRERLSPANDTENTLYNMMRDQYGNYVVASLLRYLEWGSEERRQFKAEVIEKTNLLKANGSKSLNSVEKIFQADIERENADNQARQRAATRGSLQVEVDSVVPTPVLTNETNSPQSDSLASTDANAIEVPSTHPKSTGANLRVRDIDA</sequence>
<feature type="region of interest" description="Disordered" evidence="4">
    <location>
        <begin position="242"/>
        <end position="314"/>
    </location>
</feature>
<feature type="compositionally biased region" description="Polar residues" evidence="4">
    <location>
        <begin position="242"/>
        <end position="254"/>
    </location>
</feature>
<dbReference type="Gene3D" id="1.25.10.10">
    <property type="entry name" value="Leucine-rich Repeat Variant"/>
    <property type="match status" value="1"/>
</dbReference>
<accession>A0A395T1M8</accession>
<feature type="repeat" description="Pumilio" evidence="3">
    <location>
        <begin position="614"/>
        <end position="649"/>
    </location>
</feature>
<dbReference type="InterPro" id="IPR016024">
    <property type="entry name" value="ARM-type_fold"/>
</dbReference>
<feature type="compositionally biased region" description="Polar residues" evidence="4">
    <location>
        <begin position="15"/>
        <end position="28"/>
    </location>
</feature>
<dbReference type="PANTHER" id="PTHR12537">
    <property type="entry name" value="RNA BINDING PROTEIN PUMILIO-RELATED"/>
    <property type="match status" value="1"/>
</dbReference>
<evidence type="ECO:0000259" key="5">
    <source>
        <dbReference type="PROSITE" id="PS50303"/>
    </source>
</evidence>
<feature type="compositionally biased region" description="Polar residues" evidence="4">
    <location>
        <begin position="752"/>
        <end position="770"/>
    </location>
</feature>
<dbReference type="GO" id="GO:0003730">
    <property type="term" value="F:mRNA 3'-UTR binding"/>
    <property type="evidence" value="ECO:0007669"/>
    <property type="project" value="TreeGrafter"/>
</dbReference>
<feature type="compositionally biased region" description="Polar residues" evidence="4">
    <location>
        <begin position="103"/>
        <end position="114"/>
    </location>
</feature>
<feature type="compositionally biased region" description="Low complexity" evidence="4">
    <location>
        <begin position="81"/>
        <end position="95"/>
    </location>
</feature>
<dbReference type="Proteomes" id="UP000266234">
    <property type="component" value="Unassembled WGS sequence"/>
</dbReference>
<feature type="compositionally biased region" description="Polar residues" evidence="4">
    <location>
        <begin position="289"/>
        <end position="299"/>
    </location>
</feature>
<evidence type="ECO:0000313" key="7">
    <source>
        <dbReference type="Proteomes" id="UP000266234"/>
    </source>
</evidence>
<feature type="repeat" description="Pumilio" evidence="3">
    <location>
        <begin position="540"/>
        <end position="577"/>
    </location>
</feature>
<protein>
    <submittedName>
        <fullName evidence="6">Pumilio domain-containing</fullName>
    </submittedName>
</protein>
<dbReference type="Pfam" id="PF00806">
    <property type="entry name" value="PUF"/>
    <property type="match status" value="4"/>
</dbReference>
<feature type="compositionally biased region" description="Polar residues" evidence="4">
    <location>
        <begin position="125"/>
        <end position="139"/>
    </location>
</feature>
<feature type="region of interest" description="Disordered" evidence="4">
    <location>
        <begin position="65"/>
        <end position="175"/>
    </location>
</feature>
<feature type="repeat" description="Pumilio" evidence="3">
    <location>
        <begin position="432"/>
        <end position="467"/>
    </location>
</feature>
<comment type="function">
    <text evidence="2">RNA-binding nucleolar protein required for pre-rRNA processing. Involved in production of 18S rRNA and assembly of small ribosomal subunit.</text>
</comment>
<proteinExistence type="predicted"/>
<dbReference type="EMBL" id="PXOG01000076">
    <property type="protein sequence ID" value="RGP78125.1"/>
    <property type="molecule type" value="Genomic_DNA"/>
</dbReference>
<evidence type="ECO:0000256" key="3">
    <source>
        <dbReference type="PROSITE-ProRule" id="PRU00317"/>
    </source>
</evidence>
<feature type="domain" description="PUM-HD" evidence="5">
    <location>
        <begin position="368"/>
        <end position="720"/>
    </location>
</feature>
<dbReference type="SMART" id="SM00025">
    <property type="entry name" value="Pumilio"/>
    <property type="match status" value="8"/>
</dbReference>
<dbReference type="AlphaFoldDB" id="A0A395T1M8"/>
<dbReference type="InterPro" id="IPR033712">
    <property type="entry name" value="Pumilio_RNA-bd"/>
</dbReference>
<dbReference type="Pfam" id="PF22493">
    <property type="entry name" value="PUF_NOP9"/>
    <property type="match status" value="1"/>
</dbReference>
<organism evidence="6 7">
    <name type="scientific">Fusarium longipes</name>
    <dbReference type="NCBI Taxonomy" id="694270"/>
    <lineage>
        <taxon>Eukaryota</taxon>
        <taxon>Fungi</taxon>
        <taxon>Dikarya</taxon>
        <taxon>Ascomycota</taxon>
        <taxon>Pezizomycotina</taxon>
        <taxon>Sordariomycetes</taxon>
        <taxon>Hypocreomycetidae</taxon>
        <taxon>Hypocreales</taxon>
        <taxon>Nectriaceae</taxon>
        <taxon>Fusarium</taxon>
    </lineage>
</organism>
<keyword evidence="7" id="KW-1185">Reference proteome</keyword>
<dbReference type="GO" id="GO:0000288">
    <property type="term" value="P:nuclear-transcribed mRNA catabolic process, deadenylation-dependent decay"/>
    <property type="evidence" value="ECO:0007669"/>
    <property type="project" value="TreeGrafter"/>
</dbReference>
<dbReference type="OrthoDB" id="668540at2759"/>
<evidence type="ECO:0000256" key="1">
    <source>
        <dbReference type="ARBA" id="ARBA00022737"/>
    </source>
</evidence>
<dbReference type="GO" id="GO:0005737">
    <property type="term" value="C:cytoplasm"/>
    <property type="evidence" value="ECO:0007669"/>
    <property type="project" value="TreeGrafter"/>
</dbReference>
<evidence type="ECO:0000256" key="4">
    <source>
        <dbReference type="SAM" id="MobiDB-lite"/>
    </source>
</evidence>
<dbReference type="InterPro" id="IPR001313">
    <property type="entry name" value="Pumilio_RNA-bd_rpt"/>
</dbReference>
<dbReference type="PANTHER" id="PTHR12537:SF12">
    <property type="entry name" value="MATERNAL PROTEIN PUMILIO"/>
    <property type="match status" value="1"/>
</dbReference>
<feature type="repeat" description="Pumilio" evidence="3">
    <location>
        <begin position="468"/>
        <end position="503"/>
    </location>
</feature>
<feature type="compositionally biased region" description="Polar residues" evidence="4">
    <location>
        <begin position="146"/>
        <end position="155"/>
    </location>
</feature>
<feature type="compositionally biased region" description="Low complexity" evidence="4">
    <location>
        <begin position="1"/>
        <end position="14"/>
    </location>
</feature>
<dbReference type="CDD" id="cd07920">
    <property type="entry name" value="Pumilio"/>
    <property type="match status" value="1"/>
</dbReference>
<feature type="region of interest" description="Disordered" evidence="4">
    <location>
        <begin position="1"/>
        <end position="35"/>
    </location>
</feature>
<feature type="compositionally biased region" description="Polar residues" evidence="4">
    <location>
        <begin position="262"/>
        <end position="282"/>
    </location>
</feature>
<keyword evidence="1" id="KW-0677">Repeat</keyword>
<evidence type="ECO:0000256" key="2">
    <source>
        <dbReference type="ARBA" id="ARBA00024893"/>
    </source>
</evidence>
<dbReference type="InterPro" id="IPR011989">
    <property type="entry name" value="ARM-like"/>
</dbReference>
<dbReference type="SUPFAM" id="SSF48371">
    <property type="entry name" value="ARM repeat"/>
    <property type="match status" value="1"/>
</dbReference>
<dbReference type="InterPro" id="IPR033133">
    <property type="entry name" value="PUM-HD"/>
</dbReference>
<evidence type="ECO:0000313" key="6">
    <source>
        <dbReference type="EMBL" id="RGP78125.1"/>
    </source>
</evidence>
<reference evidence="6 7" key="1">
    <citation type="journal article" date="2018" name="PLoS Pathog.">
        <title>Evolution of structural diversity of trichothecenes, a family of toxins produced by plant pathogenic and entomopathogenic fungi.</title>
        <authorList>
            <person name="Proctor R.H."/>
            <person name="McCormick S.P."/>
            <person name="Kim H.S."/>
            <person name="Cardoza R.E."/>
            <person name="Stanley A.M."/>
            <person name="Lindo L."/>
            <person name="Kelly A."/>
            <person name="Brown D.W."/>
            <person name="Lee T."/>
            <person name="Vaughan M.M."/>
            <person name="Alexander N.J."/>
            <person name="Busman M."/>
            <person name="Gutierrez S."/>
        </authorList>
    </citation>
    <scope>NUCLEOTIDE SEQUENCE [LARGE SCALE GENOMIC DNA]</scope>
    <source>
        <strain evidence="6 7">NRRL 20695</strain>
    </source>
</reference>
<dbReference type="PROSITE" id="PS50302">
    <property type="entry name" value="PUM"/>
    <property type="match status" value="4"/>
</dbReference>
<gene>
    <name evidence="6" type="ORF">FLONG3_3767</name>
</gene>
<feature type="region of interest" description="Disordered" evidence="4">
    <location>
        <begin position="726"/>
        <end position="794"/>
    </location>
</feature>
<comment type="caution">
    <text evidence="6">The sequence shown here is derived from an EMBL/GenBank/DDBJ whole genome shotgun (WGS) entry which is preliminary data.</text>
</comment>
<dbReference type="STRING" id="694270.A0A395T1M8"/>
<dbReference type="PROSITE" id="PS50303">
    <property type="entry name" value="PUM_HD"/>
    <property type="match status" value="1"/>
</dbReference>
<name>A0A395T1M8_9HYPO</name>